<name>A0A6A5WRM8_9PLEO</name>
<protein>
    <submittedName>
        <fullName evidence="2">Uncharacterized protein</fullName>
    </submittedName>
</protein>
<organism evidence="2 3">
    <name type="scientific">Amniculicola lignicola CBS 123094</name>
    <dbReference type="NCBI Taxonomy" id="1392246"/>
    <lineage>
        <taxon>Eukaryota</taxon>
        <taxon>Fungi</taxon>
        <taxon>Dikarya</taxon>
        <taxon>Ascomycota</taxon>
        <taxon>Pezizomycotina</taxon>
        <taxon>Dothideomycetes</taxon>
        <taxon>Pleosporomycetidae</taxon>
        <taxon>Pleosporales</taxon>
        <taxon>Amniculicolaceae</taxon>
        <taxon>Amniculicola</taxon>
    </lineage>
</organism>
<dbReference type="OrthoDB" id="3797327at2759"/>
<evidence type="ECO:0000313" key="3">
    <source>
        <dbReference type="Proteomes" id="UP000799779"/>
    </source>
</evidence>
<gene>
    <name evidence="2" type="ORF">P154DRAFT_561682</name>
</gene>
<evidence type="ECO:0000313" key="2">
    <source>
        <dbReference type="EMBL" id="KAF2002841.1"/>
    </source>
</evidence>
<dbReference type="AlphaFoldDB" id="A0A6A5WRM8"/>
<keyword evidence="3" id="KW-1185">Reference proteome</keyword>
<sequence length="209" mass="21272">MRLLTCIPLYISISTALRPIELRQASTTPTPNPFSANAAQLISLYIPSSIQSILYSYYTSLESTTGDPASVIEAAFTATTNVEWLEALPTQYDQNIEALQSAISSLRVAATGGVGASVTPEATTTGRSSSSEGSGTGTASGSARTGSSVTSEGGAETTGTTEGTSTTRRTTPTISFDWGSTSSSGFGVPTRVPVAAAGVLGFVGAILVL</sequence>
<reference evidence="2" key="1">
    <citation type="journal article" date="2020" name="Stud. Mycol.">
        <title>101 Dothideomycetes genomes: a test case for predicting lifestyles and emergence of pathogens.</title>
        <authorList>
            <person name="Haridas S."/>
            <person name="Albert R."/>
            <person name="Binder M."/>
            <person name="Bloem J."/>
            <person name="Labutti K."/>
            <person name="Salamov A."/>
            <person name="Andreopoulos B."/>
            <person name="Baker S."/>
            <person name="Barry K."/>
            <person name="Bills G."/>
            <person name="Bluhm B."/>
            <person name="Cannon C."/>
            <person name="Castanera R."/>
            <person name="Culley D."/>
            <person name="Daum C."/>
            <person name="Ezra D."/>
            <person name="Gonzalez J."/>
            <person name="Henrissat B."/>
            <person name="Kuo A."/>
            <person name="Liang C."/>
            <person name="Lipzen A."/>
            <person name="Lutzoni F."/>
            <person name="Magnuson J."/>
            <person name="Mondo S."/>
            <person name="Nolan M."/>
            <person name="Ohm R."/>
            <person name="Pangilinan J."/>
            <person name="Park H.-J."/>
            <person name="Ramirez L."/>
            <person name="Alfaro M."/>
            <person name="Sun H."/>
            <person name="Tritt A."/>
            <person name="Yoshinaga Y."/>
            <person name="Zwiers L.-H."/>
            <person name="Turgeon B."/>
            <person name="Goodwin S."/>
            <person name="Spatafora J."/>
            <person name="Crous P."/>
            <person name="Grigoriev I."/>
        </authorList>
    </citation>
    <scope>NUCLEOTIDE SEQUENCE</scope>
    <source>
        <strain evidence="2">CBS 123094</strain>
    </source>
</reference>
<dbReference type="EMBL" id="ML977575">
    <property type="protein sequence ID" value="KAF2002841.1"/>
    <property type="molecule type" value="Genomic_DNA"/>
</dbReference>
<proteinExistence type="predicted"/>
<dbReference type="Proteomes" id="UP000799779">
    <property type="component" value="Unassembled WGS sequence"/>
</dbReference>
<evidence type="ECO:0000256" key="1">
    <source>
        <dbReference type="SAM" id="MobiDB-lite"/>
    </source>
</evidence>
<feature type="compositionally biased region" description="Low complexity" evidence="1">
    <location>
        <begin position="121"/>
        <end position="175"/>
    </location>
</feature>
<feature type="region of interest" description="Disordered" evidence="1">
    <location>
        <begin position="116"/>
        <end position="182"/>
    </location>
</feature>
<accession>A0A6A5WRM8</accession>